<organism evidence="2 3">
    <name type="scientific">Aromatoleum aromaticum (strain DSM 19018 / LMG 30748 / EbN1)</name>
    <name type="common">Azoarcus sp. (strain EbN1)</name>
    <dbReference type="NCBI Taxonomy" id="76114"/>
    <lineage>
        <taxon>Bacteria</taxon>
        <taxon>Pseudomonadati</taxon>
        <taxon>Pseudomonadota</taxon>
        <taxon>Betaproteobacteria</taxon>
        <taxon>Rhodocyclales</taxon>
        <taxon>Rhodocyclaceae</taxon>
        <taxon>Aromatoleum</taxon>
    </lineage>
</organism>
<accession>Q5NW83</accession>
<reference evidence="2 3" key="1">
    <citation type="journal article" date="2005" name="Arch. Microbiol.">
        <title>The genome sequence of an anaerobic aromatic-degrading denitrifying bacterium, strain EbN1.</title>
        <authorList>
            <person name="Rabus R."/>
            <person name="Kube M."/>
            <person name="Heider J."/>
            <person name="Beck A."/>
            <person name="Heitmann K."/>
            <person name="Widdel F."/>
            <person name="Reinhardt R."/>
        </authorList>
    </citation>
    <scope>NUCLEOTIDE SEQUENCE [LARGE SCALE GENOMIC DNA]</scope>
    <source>
        <strain evidence="2 3">EbN1</strain>
        <plasmid evidence="3">Plasmid pAzo2</plasmid>
    </source>
</reference>
<dbReference type="SUPFAM" id="SSF56425">
    <property type="entry name" value="Succinate dehydrogenase/fumarate reductase flavoprotein, catalytic domain"/>
    <property type="match status" value="1"/>
</dbReference>
<dbReference type="EMBL" id="CR555308">
    <property type="protein sequence ID" value="CAI10681.1"/>
    <property type="molecule type" value="Genomic_DNA"/>
</dbReference>
<feature type="compositionally biased region" description="Low complexity" evidence="1">
    <location>
        <begin position="246"/>
        <end position="268"/>
    </location>
</feature>
<feature type="compositionally biased region" description="Polar residues" evidence="1">
    <location>
        <begin position="303"/>
        <end position="324"/>
    </location>
</feature>
<dbReference type="AlphaFoldDB" id="Q5NW83"/>
<evidence type="ECO:0000256" key="1">
    <source>
        <dbReference type="SAM" id="MobiDB-lite"/>
    </source>
</evidence>
<gene>
    <name evidence="2" type="ORF">p2A323</name>
</gene>
<dbReference type="InterPro" id="IPR027477">
    <property type="entry name" value="Succ_DH/fumarate_Rdtase_cat_sf"/>
</dbReference>
<keyword evidence="3" id="KW-1185">Reference proteome</keyword>
<feature type="region of interest" description="Disordered" evidence="1">
    <location>
        <begin position="244"/>
        <end position="325"/>
    </location>
</feature>
<proteinExistence type="predicted"/>
<feature type="compositionally biased region" description="Basic residues" evidence="1">
    <location>
        <begin position="359"/>
        <end position="383"/>
    </location>
</feature>
<dbReference type="Gene3D" id="3.90.700.10">
    <property type="entry name" value="Succinate dehydrogenase/fumarate reductase flavoprotein, catalytic domain"/>
    <property type="match status" value="1"/>
</dbReference>
<geneLocation type="plasmid" evidence="3">
    <name>pAzo2</name>
</geneLocation>
<dbReference type="KEGG" id="eba:p2A323"/>
<evidence type="ECO:0000313" key="2">
    <source>
        <dbReference type="EMBL" id="CAI10681.1"/>
    </source>
</evidence>
<feature type="compositionally biased region" description="Basic residues" evidence="1">
    <location>
        <begin position="279"/>
        <end position="293"/>
    </location>
</feature>
<keyword evidence="2" id="KW-0614">Plasmid</keyword>
<evidence type="ECO:0000313" key="3">
    <source>
        <dbReference type="Proteomes" id="UP000006552"/>
    </source>
</evidence>
<dbReference type="HOGENOM" id="CLU_720887_0_0_4"/>
<dbReference type="Proteomes" id="UP000006552">
    <property type="component" value="Plasmid 2"/>
</dbReference>
<protein>
    <submittedName>
        <fullName evidence="2">Flavoprotein, similar to 3-ketosteroid 1-dehydrogenase</fullName>
    </submittedName>
</protein>
<dbReference type="eggNOG" id="COG1053">
    <property type="taxonomic scope" value="Bacteria"/>
</dbReference>
<feature type="region of interest" description="Disordered" evidence="1">
    <location>
        <begin position="346"/>
        <end position="383"/>
    </location>
</feature>
<sequence length="383" mass="42144">MNFGSGGYAHNTELVGIHQPGLYGSCAMSGSTGDFMSIAADAGAGMGALGTAWRTQVVLEEALENHAIGLGAFVLPGDSMVVVNKYGKRIVNEKINYNDRTELHFVFDPVAKEYPNQCQFMIFDERTLDGFGGAFPLPNGQSHPFLIQGATLAELTTNITARLQKHRSEIGSFTLSPYFTATLRETVARFNGYAKSGRDEEFGRGLHAYDRDWPATFSSMRKGTAQPVNPRPNVTMHPLAEWGRITRSSSPPVRSARAAVRRPTSTRRCSMPTTARFPVSRRRATARPAYRGRRITEPDTRSVLRSPSAKSPARTRQASITKAETATAEGALADCDRGAAARRVLFDDGVSRPSPPPRLPRRRGAHSRPWRQAKSRKIRRQTL</sequence>
<name>Q5NW83_AROAE</name>